<protein>
    <recommendedName>
        <fullName evidence="1">J domain-containing protein</fullName>
    </recommendedName>
</protein>
<reference evidence="2" key="1">
    <citation type="submission" date="2012-04" db="EMBL/GenBank/DDBJ databases">
        <authorList>
            <person name="Borisov I.G."/>
            <person name="Ivanikova N.V."/>
            <person name="Pinevich A.V."/>
        </authorList>
    </citation>
    <scope>NUCLEOTIDE SEQUENCE [LARGE SCALE GENOMIC DNA]</scope>
    <source>
        <strain evidence="2">CALU 1027</strain>
    </source>
</reference>
<organism evidence="2 3">
    <name type="scientific">Prochlorothrix hollandica PCC 9006 = CALU 1027</name>
    <dbReference type="NCBI Taxonomy" id="317619"/>
    <lineage>
        <taxon>Bacteria</taxon>
        <taxon>Bacillati</taxon>
        <taxon>Cyanobacteriota</taxon>
        <taxon>Cyanophyceae</taxon>
        <taxon>Prochlorotrichales</taxon>
        <taxon>Prochlorotrichaceae</taxon>
        <taxon>Prochlorothrix</taxon>
    </lineage>
</organism>
<evidence type="ECO:0000313" key="3">
    <source>
        <dbReference type="Proteomes" id="UP000034681"/>
    </source>
</evidence>
<dbReference type="EMBL" id="AJTX02000007">
    <property type="protein sequence ID" value="KKI98697.1"/>
    <property type="molecule type" value="Genomic_DNA"/>
</dbReference>
<dbReference type="SMART" id="SM00271">
    <property type="entry name" value="DnaJ"/>
    <property type="match status" value="1"/>
</dbReference>
<dbReference type="Pfam" id="PF00226">
    <property type="entry name" value="DnaJ"/>
    <property type="match status" value="1"/>
</dbReference>
<dbReference type="CDD" id="cd06257">
    <property type="entry name" value="DnaJ"/>
    <property type="match status" value="1"/>
</dbReference>
<dbReference type="RefSeq" id="WP_017712188.1">
    <property type="nucleotide sequence ID" value="NZ_KB235936.1"/>
</dbReference>
<dbReference type="PROSITE" id="PS50076">
    <property type="entry name" value="DNAJ_2"/>
    <property type="match status" value="1"/>
</dbReference>
<dbReference type="PRINTS" id="PR00625">
    <property type="entry name" value="JDOMAIN"/>
</dbReference>
<dbReference type="eggNOG" id="COG2214">
    <property type="taxonomic scope" value="Bacteria"/>
</dbReference>
<gene>
    <name evidence="2" type="ORF">PROH_17795</name>
</gene>
<dbReference type="Proteomes" id="UP000034681">
    <property type="component" value="Unassembled WGS sequence"/>
</dbReference>
<dbReference type="InterPro" id="IPR001623">
    <property type="entry name" value="DnaJ_domain"/>
</dbReference>
<evidence type="ECO:0000259" key="1">
    <source>
        <dbReference type="PROSITE" id="PS50076"/>
    </source>
</evidence>
<dbReference type="SUPFAM" id="SSF46565">
    <property type="entry name" value="Chaperone J-domain"/>
    <property type="match status" value="1"/>
</dbReference>
<sequence length="101" mass="11689">MDIQEAYDRLGVDPEATPAALKTAYHKKLREFPPQKYPEEFKVIRQAYDLLKNPVKSLNFPNFWDPDAYKTLPDPALVQRVRLQVEQGQEATLADLIKLSF</sequence>
<dbReference type="AlphaFoldDB" id="A0A0M2PUA8"/>
<accession>A0A0M2PUA8</accession>
<dbReference type="InterPro" id="IPR036869">
    <property type="entry name" value="J_dom_sf"/>
</dbReference>
<name>A0A0M2PUA8_PROHO</name>
<dbReference type="Gene3D" id="1.10.287.110">
    <property type="entry name" value="DnaJ domain"/>
    <property type="match status" value="1"/>
</dbReference>
<evidence type="ECO:0000313" key="2">
    <source>
        <dbReference type="EMBL" id="KKI98697.1"/>
    </source>
</evidence>
<proteinExistence type="predicted"/>
<comment type="caution">
    <text evidence="2">The sequence shown here is derived from an EMBL/GenBank/DDBJ whole genome shotgun (WGS) entry which is preliminary data.</text>
</comment>
<dbReference type="STRING" id="317619.GCA_000332315_01693"/>
<feature type="domain" description="J" evidence="1">
    <location>
        <begin position="5"/>
        <end position="64"/>
    </location>
</feature>
<keyword evidence="3" id="KW-1185">Reference proteome</keyword>